<name>A0A640N1H8_BACAN</name>
<protein>
    <submittedName>
        <fullName evidence="1">Uncharacterized protein</fullName>
    </submittedName>
</protein>
<proteinExistence type="predicted"/>
<comment type="caution">
    <text evidence="1">The sequence shown here is derived from an EMBL/GenBank/DDBJ whole genome shotgun (WGS) entry which is preliminary data.</text>
</comment>
<dbReference type="EMBL" id="BLEX01000011">
    <property type="protein sequence ID" value="GEU20085.1"/>
    <property type="molecule type" value="Genomic_DNA"/>
</dbReference>
<reference evidence="1" key="2">
    <citation type="submission" date="2019-12" db="EMBL/GenBank/DDBJ databases">
        <authorList>
            <person name="Hoang T.H.H."/>
            <person name="Okutani A."/>
        </authorList>
    </citation>
    <scope>NUCLEOTIDE SEQUENCE</scope>
    <source>
        <strain evidence="1">LamDB</strain>
    </source>
</reference>
<dbReference type="AlphaFoldDB" id="A0A640N1H8"/>
<sequence length="52" mass="6164">MQLEHNVVIHRQGYNADKRDAYAAMSKRFVIPTMKSKSFLKTHYIGFLKHKK</sequence>
<accession>A0A640N1H8</accession>
<reference evidence="1" key="1">
    <citation type="submission" date="2019-12" db="EMBL/GenBank/DDBJ databases">
        <title>Epidemiological and comparative genomic analysis of Bacillus anthracis isolated from northern Vietnam.</title>
        <authorList>
            <person name="Hoang T.T.H."/>
            <person name="Dang D.A."/>
            <person name="Pham M.H."/>
            <person name="Luong M.H."/>
            <person name="Tran N.D."/>
            <person name="Nguyen T.H."/>
            <person name="Nguyen T.T."/>
            <person name="Inoue S."/>
            <person name="Morikawa S."/>
            <person name="Okutani A."/>
        </authorList>
    </citation>
    <scope>NUCLEOTIDE SEQUENCE</scope>
    <source>
        <strain evidence="1">LamDB</strain>
    </source>
</reference>
<gene>
    <name evidence="1" type="ORF">LamDB_51940</name>
</gene>
<evidence type="ECO:0000313" key="1">
    <source>
        <dbReference type="EMBL" id="GEU20085.1"/>
    </source>
</evidence>
<organism evidence="1">
    <name type="scientific">Bacillus anthracis</name>
    <name type="common">anthrax bacterium</name>
    <dbReference type="NCBI Taxonomy" id="1392"/>
    <lineage>
        <taxon>Bacteria</taxon>
        <taxon>Bacillati</taxon>
        <taxon>Bacillota</taxon>
        <taxon>Bacilli</taxon>
        <taxon>Bacillales</taxon>
        <taxon>Bacillaceae</taxon>
        <taxon>Bacillus</taxon>
        <taxon>Bacillus cereus group</taxon>
    </lineage>
</organism>